<evidence type="ECO:0000256" key="1">
    <source>
        <dbReference type="ARBA" id="ARBA00009324"/>
    </source>
</evidence>
<dbReference type="Pfam" id="PF04116">
    <property type="entry name" value="FA_hydroxylase"/>
    <property type="match status" value="1"/>
</dbReference>
<evidence type="ECO:0000259" key="5">
    <source>
        <dbReference type="Pfam" id="PF04116"/>
    </source>
</evidence>
<dbReference type="AlphaFoldDB" id="A0A845B0R9"/>
<dbReference type="EMBL" id="WTYL01000001">
    <property type="protein sequence ID" value="MXP43017.1"/>
    <property type="molecule type" value="Genomic_DNA"/>
</dbReference>
<name>A0A845B0R9_9SPHN</name>
<protein>
    <submittedName>
        <fullName evidence="6">Beta-carotene hydroxylase</fullName>
    </submittedName>
</protein>
<sequence length="170" mass="18889">MWAIIAVVTASVAGMELLAWWAHKYVMHGWGWGWHRDHHEPHDNALEKNDLYGIVGAAMSISMFALGSPLVAGDYAWEPATWIGLGILGYGIIYTLVHDGLVHQRYFRWVPKRGYAKRLVQAHKLHHATIGKEGGVSFGFVIARDPAKLKAELKRQRQAGIAVVRESAGA</sequence>
<feature type="domain" description="Fatty acid hydroxylase" evidence="5">
    <location>
        <begin position="11"/>
        <end position="140"/>
    </location>
</feature>
<reference evidence="6 7" key="1">
    <citation type="submission" date="2019-12" db="EMBL/GenBank/DDBJ databases">
        <title>Genomic-based taxomic classification of the family Erythrobacteraceae.</title>
        <authorList>
            <person name="Xu L."/>
        </authorList>
    </citation>
    <scope>NUCLEOTIDE SEQUENCE [LARGE SCALE GENOMIC DNA]</scope>
    <source>
        <strain evidence="6 7">KCTC 42453</strain>
    </source>
</reference>
<feature type="transmembrane region" description="Helical" evidence="4">
    <location>
        <begin position="79"/>
        <end position="97"/>
    </location>
</feature>
<evidence type="ECO:0000256" key="4">
    <source>
        <dbReference type="SAM" id="Phobius"/>
    </source>
</evidence>
<dbReference type="GO" id="GO:0016119">
    <property type="term" value="P:carotene metabolic process"/>
    <property type="evidence" value="ECO:0007669"/>
    <property type="project" value="TreeGrafter"/>
</dbReference>
<dbReference type="Proteomes" id="UP000431922">
    <property type="component" value="Unassembled WGS sequence"/>
</dbReference>
<evidence type="ECO:0000256" key="2">
    <source>
        <dbReference type="ARBA" id="ARBA00022746"/>
    </source>
</evidence>
<feature type="transmembrane region" description="Helical" evidence="4">
    <location>
        <begin position="51"/>
        <end position="72"/>
    </location>
</feature>
<dbReference type="InterPro" id="IPR006694">
    <property type="entry name" value="Fatty_acid_hydroxylase"/>
</dbReference>
<evidence type="ECO:0000313" key="7">
    <source>
        <dbReference type="Proteomes" id="UP000431922"/>
    </source>
</evidence>
<evidence type="ECO:0000313" key="6">
    <source>
        <dbReference type="EMBL" id="MXP43017.1"/>
    </source>
</evidence>
<comment type="caution">
    <text evidence="6">The sequence shown here is derived from an EMBL/GenBank/DDBJ whole genome shotgun (WGS) entry which is preliminary data.</text>
</comment>
<dbReference type="GO" id="GO:0005506">
    <property type="term" value="F:iron ion binding"/>
    <property type="evidence" value="ECO:0007669"/>
    <property type="project" value="InterPro"/>
</dbReference>
<keyword evidence="3" id="KW-0560">Oxidoreductase</keyword>
<dbReference type="GO" id="GO:0010291">
    <property type="term" value="F:beta-carotene 3-hydroxylase activity"/>
    <property type="evidence" value="ECO:0007669"/>
    <property type="project" value="TreeGrafter"/>
</dbReference>
<keyword evidence="4" id="KW-1133">Transmembrane helix</keyword>
<proteinExistence type="inferred from homology"/>
<dbReference type="InterPro" id="IPR045019">
    <property type="entry name" value="BETA-OHASE-like"/>
</dbReference>
<accession>A0A845B0R9</accession>
<gene>
    <name evidence="6" type="ORF">GRI65_00945</name>
</gene>
<keyword evidence="7" id="KW-1185">Reference proteome</keyword>
<keyword evidence="4" id="KW-0812">Transmembrane</keyword>
<organism evidence="6 7">
    <name type="scientific">Allopontixanthobacter sediminis</name>
    <dbReference type="NCBI Taxonomy" id="1689985"/>
    <lineage>
        <taxon>Bacteria</taxon>
        <taxon>Pseudomonadati</taxon>
        <taxon>Pseudomonadota</taxon>
        <taxon>Alphaproteobacteria</taxon>
        <taxon>Sphingomonadales</taxon>
        <taxon>Erythrobacteraceae</taxon>
        <taxon>Allopontixanthobacter</taxon>
    </lineage>
</organism>
<dbReference type="PANTHER" id="PTHR31899">
    <property type="entry name" value="BETA-CAROTENE 3-HYDROXYLASE 1, CHLOROPLASTIC"/>
    <property type="match status" value="1"/>
</dbReference>
<evidence type="ECO:0000256" key="3">
    <source>
        <dbReference type="ARBA" id="ARBA00023002"/>
    </source>
</evidence>
<dbReference type="OrthoDB" id="5243888at2"/>
<comment type="similarity">
    <text evidence="1">Belongs to the sterol desaturase family.</text>
</comment>
<dbReference type="PANTHER" id="PTHR31899:SF9">
    <property type="entry name" value="BETA-CAROTENE 3-HYDROXYLASE 1, CHLOROPLASTIC"/>
    <property type="match status" value="1"/>
</dbReference>
<keyword evidence="4" id="KW-0472">Membrane</keyword>
<dbReference type="GO" id="GO:0016123">
    <property type="term" value="P:xanthophyll biosynthetic process"/>
    <property type="evidence" value="ECO:0007669"/>
    <property type="project" value="TreeGrafter"/>
</dbReference>
<keyword evidence="2" id="KW-0125">Carotenoid biosynthesis</keyword>